<reference evidence="2" key="2">
    <citation type="submission" date="2021-08" db="EMBL/GenBank/DDBJ databases">
        <authorList>
            <person name="Tani A."/>
            <person name="Ola A."/>
            <person name="Ogura Y."/>
            <person name="Katsura K."/>
            <person name="Hayashi T."/>
        </authorList>
    </citation>
    <scope>NUCLEOTIDE SEQUENCE</scope>
    <source>
        <strain evidence="2">DSM 14458</strain>
    </source>
</reference>
<dbReference type="Proteomes" id="UP001055093">
    <property type="component" value="Unassembled WGS sequence"/>
</dbReference>
<dbReference type="EMBL" id="BPRE01000008">
    <property type="protein sequence ID" value="GJE76323.1"/>
    <property type="molecule type" value="Genomic_DNA"/>
</dbReference>
<keyword evidence="3" id="KW-1185">Reference proteome</keyword>
<comment type="caution">
    <text evidence="2">The sequence shown here is derived from an EMBL/GenBank/DDBJ whole genome shotgun (WGS) entry which is preliminary data.</text>
</comment>
<accession>A0ABQ4UVI3</accession>
<evidence type="ECO:0000313" key="2">
    <source>
        <dbReference type="EMBL" id="GJE76323.1"/>
    </source>
</evidence>
<sequence length="349" mass="37383">MTGSGLDGHPVGQYGGLGRNLRRALRCRAFGRQCEAGFRRIAQACRACSPVGNVGHNRGVLVHGPIGHQSAIRLRRERPVRRVTGTGAGGEFRRCDWPIERVRHRCRPNETGLDTERFCLWAGRDACCRCRRRGLRDLRNGGGSHGGEMCLDADEGDAQLGTRCLGGGIRVPACDRPLNDGSQGGVRRHRRRRRHRCGEGHQFPQVCSDVVGSRHIAGIGGWGGRFQFLRLSGHIRLLGSGTGLESVEHGSEIGRCAPSGLIAGGRTARVGLRTQQGERIQGGHHVGAVHRLPRGRVRVGFSWAQGARARSARARASRARPMAGGSGTARRGGASVAGGSMTLGSGPRI</sequence>
<protein>
    <submittedName>
        <fullName evidence="2">Uncharacterized protein</fullName>
    </submittedName>
</protein>
<evidence type="ECO:0000256" key="1">
    <source>
        <dbReference type="SAM" id="MobiDB-lite"/>
    </source>
</evidence>
<evidence type="ECO:0000313" key="3">
    <source>
        <dbReference type="Proteomes" id="UP001055093"/>
    </source>
</evidence>
<proteinExistence type="predicted"/>
<feature type="compositionally biased region" description="Low complexity" evidence="1">
    <location>
        <begin position="328"/>
        <end position="340"/>
    </location>
</feature>
<reference evidence="2" key="1">
    <citation type="journal article" date="2021" name="Front. Microbiol.">
        <title>Comprehensive Comparative Genomics and Phenotyping of Methylobacterium Species.</title>
        <authorList>
            <person name="Alessa O."/>
            <person name="Ogura Y."/>
            <person name="Fujitani Y."/>
            <person name="Takami H."/>
            <person name="Hayashi T."/>
            <person name="Sahin N."/>
            <person name="Tani A."/>
        </authorList>
    </citation>
    <scope>NUCLEOTIDE SEQUENCE</scope>
    <source>
        <strain evidence="2">DSM 14458</strain>
    </source>
</reference>
<organism evidence="2 3">
    <name type="scientific">Methylorubrum suomiense</name>
    <dbReference type="NCBI Taxonomy" id="144191"/>
    <lineage>
        <taxon>Bacteria</taxon>
        <taxon>Pseudomonadati</taxon>
        <taxon>Pseudomonadota</taxon>
        <taxon>Alphaproteobacteria</taxon>
        <taxon>Hyphomicrobiales</taxon>
        <taxon>Methylobacteriaceae</taxon>
        <taxon>Methylorubrum</taxon>
    </lineage>
</organism>
<gene>
    <name evidence="2" type="ORF">BGCPKDLD_2915</name>
</gene>
<name>A0ABQ4UVI3_9HYPH</name>
<feature type="region of interest" description="Disordered" evidence="1">
    <location>
        <begin position="312"/>
        <end position="349"/>
    </location>
</feature>